<protein>
    <submittedName>
        <fullName evidence="16">PDF receptor</fullName>
    </submittedName>
</protein>
<evidence type="ECO:0000256" key="7">
    <source>
        <dbReference type="ARBA" id="ARBA00023136"/>
    </source>
</evidence>
<dbReference type="GO" id="GO:0008528">
    <property type="term" value="F:G protein-coupled peptide receptor activity"/>
    <property type="evidence" value="ECO:0007669"/>
    <property type="project" value="TreeGrafter"/>
</dbReference>
<dbReference type="PANTHER" id="PTHR45620">
    <property type="entry name" value="PDF RECEPTOR-LIKE PROTEIN-RELATED"/>
    <property type="match status" value="1"/>
</dbReference>
<comment type="similarity">
    <text evidence="2">Belongs to the G-protein coupled receptor 2 family.</text>
</comment>
<dbReference type="InterPro" id="IPR000832">
    <property type="entry name" value="GPCR_2_secretin-like"/>
</dbReference>
<evidence type="ECO:0000256" key="2">
    <source>
        <dbReference type="ARBA" id="ARBA00005314"/>
    </source>
</evidence>
<dbReference type="RefSeq" id="XP_018012950.2">
    <property type="nucleotide sequence ID" value="XM_018157461.2"/>
</dbReference>
<evidence type="ECO:0000313" key="16">
    <source>
        <dbReference type="RefSeq" id="XP_018012950.2"/>
    </source>
</evidence>
<evidence type="ECO:0000256" key="1">
    <source>
        <dbReference type="ARBA" id="ARBA00004651"/>
    </source>
</evidence>
<evidence type="ECO:0000256" key="9">
    <source>
        <dbReference type="ARBA" id="ARBA00023180"/>
    </source>
</evidence>
<gene>
    <name evidence="16" type="primary">LOC108670019</name>
</gene>
<keyword evidence="8 16" id="KW-0675">Receptor</keyword>
<organism evidence="15 16">
    <name type="scientific">Hyalella azteca</name>
    <name type="common">Amphipod</name>
    <dbReference type="NCBI Taxonomy" id="294128"/>
    <lineage>
        <taxon>Eukaryota</taxon>
        <taxon>Metazoa</taxon>
        <taxon>Ecdysozoa</taxon>
        <taxon>Arthropoda</taxon>
        <taxon>Crustacea</taxon>
        <taxon>Multicrustacea</taxon>
        <taxon>Malacostraca</taxon>
        <taxon>Eumalacostraca</taxon>
        <taxon>Peracarida</taxon>
        <taxon>Amphipoda</taxon>
        <taxon>Senticaudata</taxon>
        <taxon>Talitrida</taxon>
        <taxon>Talitroidea</taxon>
        <taxon>Hyalellidae</taxon>
        <taxon>Hyalella</taxon>
    </lineage>
</organism>
<feature type="transmembrane region" description="Helical" evidence="12">
    <location>
        <begin position="353"/>
        <end position="376"/>
    </location>
</feature>
<evidence type="ECO:0000256" key="11">
    <source>
        <dbReference type="SAM" id="MobiDB-lite"/>
    </source>
</evidence>
<feature type="transmembrane region" description="Helical" evidence="12">
    <location>
        <begin position="320"/>
        <end position="341"/>
    </location>
</feature>
<evidence type="ECO:0000256" key="3">
    <source>
        <dbReference type="ARBA" id="ARBA00022475"/>
    </source>
</evidence>
<dbReference type="InterPro" id="IPR017983">
    <property type="entry name" value="GPCR_2_secretin-like_CS"/>
</dbReference>
<evidence type="ECO:0000259" key="13">
    <source>
        <dbReference type="PROSITE" id="PS50227"/>
    </source>
</evidence>
<evidence type="ECO:0000256" key="5">
    <source>
        <dbReference type="ARBA" id="ARBA00022989"/>
    </source>
</evidence>
<feature type="region of interest" description="Disordered" evidence="11">
    <location>
        <begin position="409"/>
        <end position="429"/>
    </location>
</feature>
<feature type="domain" description="G-protein coupled receptors family 2 profile 1" evidence="13">
    <location>
        <begin position="5"/>
        <end position="85"/>
    </location>
</feature>
<dbReference type="AlphaFoldDB" id="A0A8B7NH48"/>
<keyword evidence="7 12" id="KW-0472">Membrane</keyword>
<dbReference type="PROSITE" id="PS00649">
    <property type="entry name" value="G_PROTEIN_RECEP_F2_1"/>
    <property type="match status" value="1"/>
</dbReference>
<evidence type="ECO:0000256" key="12">
    <source>
        <dbReference type="SAM" id="Phobius"/>
    </source>
</evidence>
<dbReference type="Pfam" id="PF02793">
    <property type="entry name" value="HRM"/>
    <property type="match status" value="1"/>
</dbReference>
<dbReference type="PRINTS" id="PR00249">
    <property type="entry name" value="GPCRSECRETIN"/>
</dbReference>
<sequence>MDAELCSSDPTPATYNDAQRCPAVWDGVLCWPRTTAAGLAVVACPAYNGFDTSRSVSRNCTAEGTWADLGQDNLTEFYMTCLTPEVLNLLKTVSEAGGQHQLLLKMKVAKATRIVEFIGLILSLASLWISIAIFSFFRTLFNRRTRIHRCLFMAMVVHASVRLALYVDQLIVRRDFSLEEEAYPTTSGIENNEWLCKLFYTLLEYSRTSMFMWMFVEGLNLYQQLTSMRRRTKFIYYYVIGWGAPVSLTVVWLAAVVSTNKSKCWFAYNHSPIYWIIEGPRIAIVLVNLVFLLVTLRVLVAKLTHRPDCSSGEARRMRKALRATVLLLPLLGITNLAHMVAAPLHRSVVEFALWSLSSHFLSSFQGFFVALCYCFLNEEVQAAVKQNWRNRHLQRRFRGRLGSWGSTAAWGSSEQATPHPPAGGVVGVQ</sequence>
<dbReference type="Gene3D" id="4.10.1240.10">
    <property type="entry name" value="GPCR, family 2, extracellular hormone receptor domain"/>
    <property type="match status" value="1"/>
</dbReference>
<feature type="transmembrane region" description="Helical" evidence="12">
    <location>
        <begin position="234"/>
        <end position="255"/>
    </location>
</feature>
<dbReference type="Gene3D" id="1.20.1070.10">
    <property type="entry name" value="Rhodopsin 7-helix transmembrane proteins"/>
    <property type="match status" value="1"/>
</dbReference>
<keyword evidence="15" id="KW-1185">Reference proteome</keyword>
<dbReference type="GO" id="GO:0007166">
    <property type="term" value="P:cell surface receptor signaling pathway"/>
    <property type="evidence" value="ECO:0007669"/>
    <property type="project" value="InterPro"/>
</dbReference>
<dbReference type="GO" id="GO:0007188">
    <property type="term" value="P:adenylate cyclase-modulating G protein-coupled receptor signaling pathway"/>
    <property type="evidence" value="ECO:0007669"/>
    <property type="project" value="TreeGrafter"/>
</dbReference>
<name>A0A8B7NH48_HYAAZ</name>
<evidence type="ECO:0000259" key="14">
    <source>
        <dbReference type="PROSITE" id="PS50261"/>
    </source>
</evidence>
<dbReference type="SMART" id="SM00008">
    <property type="entry name" value="HormR"/>
    <property type="match status" value="1"/>
</dbReference>
<dbReference type="InterPro" id="IPR036445">
    <property type="entry name" value="GPCR_2_extracell_dom_sf"/>
</dbReference>
<feature type="transmembrane region" description="Helical" evidence="12">
    <location>
        <begin position="117"/>
        <end position="137"/>
    </location>
</feature>
<dbReference type="InterPro" id="IPR017981">
    <property type="entry name" value="GPCR_2-like_7TM"/>
</dbReference>
<dbReference type="GeneID" id="108670019"/>
<dbReference type="Pfam" id="PF00002">
    <property type="entry name" value="7tm_2"/>
    <property type="match status" value="1"/>
</dbReference>
<dbReference type="KEGG" id="hazt:108670019"/>
<proteinExistence type="inferred from homology"/>
<dbReference type="InterPro" id="IPR050332">
    <property type="entry name" value="GPCR_2"/>
</dbReference>
<dbReference type="PANTHER" id="PTHR45620:SF17">
    <property type="entry name" value="PDF RECEPTOR"/>
    <property type="match status" value="1"/>
</dbReference>
<evidence type="ECO:0000256" key="6">
    <source>
        <dbReference type="ARBA" id="ARBA00023040"/>
    </source>
</evidence>
<accession>A0A8B7NH48</accession>
<dbReference type="GO" id="GO:0005886">
    <property type="term" value="C:plasma membrane"/>
    <property type="evidence" value="ECO:0007669"/>
    <property type="project" value="UniProtKB-SubCell"/>
</dbReference>
<dbReference type="OrthoDB" id="5967113at2759"/>
<keyword evidence="6" id="KW-0297">G-protein coupled receptor</keyword>
<keyword evidence="10" id="KW-0807">Transducer</keyword>
<comment type="subcellular location">
    <subcellularLocation>
        <location evidence="1">Cell membrane</location>
        <topology evidence="1">Multi-pass membrane protein</topology>
    </subcellularLocation>
</comment>
<keyword evidence="4 12" id="KW-0812">Transmembrane</keyword>
<feature type="domain" description="G-protein coupled receptors family 2 profile 2" evidence="14">
    <location>
        <begin position="112"/>
        <end position="377"/>
    </location>
</feature>
<reference evidence="16" key="1">
    <citation type="submission" date="2025-08" db="UniProtKB">
        <authorList>
            <consortium name="RefSeq"/>
        </authorList>
    </citation>
    <scope>IDENTIFICATION</scope>
    <source>
        <tissue evidence="16">Whole organism</tissue>
    </source>
</reference>
<evidence type="ECO:0000256" key="4">
    <source>
        <dbReference type="ARBA" id="ARBA00022692"/>
    </source>
</evidence>
<dbReference type="SUPFAM" id="SSF111418">
    <property type="entry name" value="Hormone receptor domain"/>
    <property type="match status" value="1"/>
</dbReference>
<keyword evidence="5 12" id="KW-1133">Transmembrane helix</keyword>
<evidence type="ECO:0000256" key="10">
    <source>
        <dbReference type="ARBA" id="ARBA00023224"/>
    </source>
</evidence>
<dbReference type="OMA" id="LCCRGGN"/>
<keyword evidence="3" id="KW-1003">Cell membrane</keyword>
<dbReference type="InterPro" id="IPR001879">
    <property type="entry name" value="GPCR_2_extracellular_dom"/>
</dbReference>
<dbReference type="Proteomes" id="UP000694843">
    <property type="component" value="Unplaced"/>
</dbReference>
<keyword evidence="9" id="KW-0325">Glycoprotein</keyword>
<evidence type="ECO:0000256" key="8">
    <source>
        <dbReference type="ARBA" id="ARBA00023170"/>
    </source>
</evidence>
<evidence type="ECO:0000313" key="15">
    <source>
        <dbReference type="Proteomes" id="UP000694843"/>
    </source>
</evidence>
<dbReference type="PROSITE" id="PS50227">
    <property type="entry name" value="G_PROTEIN_RECEP_F2_3"/>
    <property type="match status" value="1"/>
</dbReference>
<feature type="transmembrane region" description="Helical" evidence="12">
    <location>
        <begin position="275"/>
        <end position="300"/>
    </location>
</feature>
<dbReference type="PROSITE" id="PS50261">
    <property type="entry name" value="G_PROTEIN_RECEP_F2_4"/>
    <property type="match status" value="1"/>
</dbReference>